<evidence type="ECO:0000313" key="1">
    <source>
        <dbReference type="EMBL" id="TXG77594.1"/>
    </source>
</evidence>
<dbReference type="EMBL" id="SSDS01000041">
    <property type="protein sequence ID" value="TXG77594.1"/>
    <property type="molecule type" value="Genomic_DNA"/>
</dbReference>
<sequence>MKKPYDPKLREIAVEFENLCEKYDVAASCLFVSPTHSEFVNHISPTWSVMRLQDGMIRFRSKAEDFPSKEIQHERTEATAHVLTSILEWSRQTNETMRSVLQQLGKHMKIAWSVWNEPDSTPGDGL</sequence>
<gene>
    <name evidence="1" type="ORF">E6Q11_02375</name>
</gene>
<protein>
    <submittedName>
        <fullName evidence="1">Uncharacterized protein</fullName>
    </submittedName>
</protein>
<comment type="caution">
    <text evidence="1">The sequence shown here is derived from an EMBL/GenBank/DDBJ whole genome shotgun (WGS) entry which is preliminary data.</text>
</comment>
<evidence type="ECO:0000313" key="2">
    <source>
        <dbReference type="Proteomes" id="UP000321026"/>
    </source>
</evidence>
<reference evidence="1 2" key="1">
    <citation type="submission" date="2018-09" db="EMBL/GenBank/DDBJ databases">
        <title>Metagenome Assembled Genomes from an Advanced Water Purification Facility.</title>
        <authorList>
            <person name="Stamps B.W."/>
            <person name="Spear J.R."/>
        </authorList>
    </citation>
    <scope>NUCLEOTIDE SEQUENCE [LARGE SCALE GENOMIC DNA]</scope>
    <source>
        <strain evidence="1">Bin_63_2</strain>
    </source>
</reference>
<organism evidence="1 2">
    <name type="scientific">Candidatus Dojkabacteria bacterium</name>
    <dbReference type="NCBI Taxonomy" id="2099670"/>
    <lineage>
        <taxon>Bacteria</taxon>
        <taxon>Candidatus Dojkabacteria</taxon>
    </lineage>
</organism>
<name>A0A5C7J920_9BACT</name>
<proteinExistence type="predicted"/>
<dbReference type="Proteomes" id="UP000321026">
    <property type="component" value="Unassembled WGS sequence"/>
</dbReference>
<accession>A0A5C7J920</accession>
<dbReference type="AlphaFoldDB" id="A0A5C7J920"/>